<dbReference type="InParanoid" id="D8LSX6"/>
<dbReference type="GO" id="GO:0004842">
    <property type="term" value="F:ubiquitin-protein transferase activity"/>
    <property type="evidence" value="ECO:0007669"/>
    <property type="project" value="TreeGrafter"/>
</dbReference>
<dbReference type="STRING" id="2880.D8LSX6"/>
<dbReference type="OrthoDB" id="158567at2759"/>
<organism evidence="5 6">
    <name type="scientific">Ectocarpus siliculosus</name>
    <name type="common">Brown alga</name>
    <name type="synonym">Conferva siliculosa</name>
    <dbReference type="NCBI Taxonomy" id="2880"/>
    <lineage>
        <taxon>Eukaryota</taxon>
        <taxon>Sar</taxon>
        <taxon>Stramenopiles</taxon>
        <taxon>Ochrophyta</taxon>
        <taxon>PX clade</taxon>
        <taxon>Phaeophyceae</taxon>
        <taxon>Ectocarpales</taxon>
        <taxon>Ectocarpaceae</taxon>
        <taxon>Ectocarpus</taxon>
    </lineage>
</organism>
<feature type="repeat" description="ANK" evidence="3">
    <location>
        <begin position="182"/>
        <end position="214"/>
    </location>
</feature>
<gene>
    <name evidence="5" type="ORF">Esi_0077_0094</name>
</gene>
<dbReference type="EMBL" id="FN649760">
    <property type="protein sequence ID" value="CBN77903.1"/>
    <property type="molecule type" value="Genomic_DNA"/>
</dbReference>
<evidence type="ECO:0000313" key="6">
    <source>
        <dbReference type="Proteomes" id="UP000002630"/>
    </source>
</evidence>
<dbReference type="PANTHER" id="PTHR24171:SF8">
    <property type="entry name" value="BRCA1-ASSOCIATED RING DOMAIN PROTEIN 1"/>
    <property type="match status" value="1"/>
</dbReference>
<dbReference type="PRINTS" id="PR01415">
    <property type="entry name" value="ANKYRIN"/>
</dbReference>
<feature type="repeat" description="ANK" evidence="3">
    <location>
        <begin position="149"/>
        <end position="181"/>
    </location>
</feature>
<name>D8LSX6_ECTSI</name>
<feature type="compositionally biased region" description="Low complexity" evidence="4">
    <location>
        <begin position="1"/>
        <end position="14"/>
    </location>
</feature>
<dbReference type="eggNOG" id="KOG4412">
    <property type="taxonomic scope" value="Eukaryota"/>
</dbReference>
<reference evidence="5 6" key="1">
    <citation type="journal article" date="2010" name="Nature">
        <title>The Ectocarpus genome and the independent evolution of multicellularity in brown algae.</title>
        <authorList>
            <person name="Cock J.M."/>
            <person name="Sterck L."/>
            <person name="Rouze P."/>
            <person name="Scornet D."/>
            <person name="Allen A.E."/>
            <person name="Amoutzias G."/>
            <person name="Anthouard V."/>
            <person name="Artiguenave F."/>
            <person name="Aury J.M."/>
            <person name="Badger J.H."/>
            <person name="Beszteri B."/>
            <person name="Billiau K."/>
            <person name="Bonnet E."/>
            <person name="Bothwell J.H."/>
            <person name="Bowler C."/>
            <person name="Boyen C."/>
            <person name="Brownlee C."/>
            <person name="Carrano C.J."/>
            <person name="Charrier B."/>
            <person name="Cho G.Y."/>
            <person name="Coelho S.M."/>
            <person name="Collen J."/>
            <person name="Corre E."/>
            <person name="Da Silva C."/>
            <person name="Delage L."/>
            <person name="Delaroque N."/>
            <person name="Dittami S.M."/>
            <person name="Doulbeau S."/>
            <person name="Elias M."/>
            <person name="Farnham G."/>
            <person name="Gachon C.M."/>
            <person name="Gschloessl B."/>
            <person name="Heesch S."/>
            <person name="Jabbari K."/>
            <person name="Jubin C."/>
            <person name="Kawai H."/>
            <person name="Kimura K."/>
            <person name="Kloareg B."/>
            <person name="Kupper F.C."/>
            <person name="Lang D."/>
            <person name="Le Bail A."/>
            <person name="Leblanc C."/>
            <person name="Lerouge P."/>
            <person name="Lohr M."/>
            <person name="Lopez P.J."/>
            <person name="Martens C."/>
            <person name="Maumus F."/>
            <person name="Michel G."/>
            <person name="Miranda-Saavedra D."/>
            <person name="Morales J."/>
            <person name="Moreau H."/>
            <person name="Motomura T."/>
            <person name="Nagasato C."/>
            <person name="Napoli C.A."/>
            <person name="Nelson D.R."/>
            <person name="Nyvall-Collen P."/>
            <person name="Peters A.F."/>
            <person name="Pommier C."/>
            <person name="Potin P."/>
            <person name="Poulain J."/>
            <person name="Quesneville H."/>
            <person name="Read B."/>
            <person name="Rensing S.A."/>
            <person name="Ritter A."/>
            <person name="Rousvoal S."/>
            <person name="Samanta M."/>
            <person name="Samson G."/>
            <person name="Schroeder D.C."/>
            <person name="Segurens B."/>
            <person name="Strittmatter M."/>
            <person name="Tonon T."/>
            <person name="Tregear J.W."/>
            <person name="Valentin K."/>
            <person name="von Dassow P."/>
            <person name="Yamagishi T."/>
            <person name="Van de Peer Y."/>
            <person name="Wincker P."/>
        </authorList>
    </citation>
    <scope>NUCLEOTIDE SEQUENCE [LARGE SCALE GENOMIC DNA]</scope>
    <source>
        <strain evidence="6">Ec32 / CCAP1310/4</strain>
    </source>
</reference>
<keyword evidence="2 3" id="KW-0040">ANK repeat</keyword>
<evidence type="ECO:0000256" key="2">
    <source>
        <dbReference type="ARBA" id="ARBA00023043"/>
    </source>
</evidence>
<evidence type="ECO:0000256" key="3">
    <source>
        <dbReference type="PROSITE-ProRule" id="PRU00023"/>
    </source>
</evidence>
<dbReference type="AlphaFoldDB" id="D8LSX6"/>
<feature type="repeat" description="ANK" evidence="3">
    <location>
        <begin position="215"/>
        <end position="247"/>
    </location>
</feature>
<sequence>MLVHQAQQSQVVAAGPASRKSLGGGCRPPPSLQLEPAVALDLDSMFGEEPPSSSPRDELPAEVMKTGQWCERNSVALLEACCNRDVGKAARILGQASAEHVGEERMKNMVMLKDDFRDTALHLSACQGEVGIVKLLLARGADVHAQNNLGSTPLNRAAVAGRTEVVELLLDAGANLEHQDDISGTSLHGAARRNHCSTVRLLLNRGASVDAADGVGNRPLHLASAEGAISALGVLVNHYADPQVKNIRGQTPLDVAQASWIGNSCKKKIARLLSTEST</sequence>
<dbReference type="GO" id="GO:0085020">
    <property type="term" value="P:protein K6-linked ubiquitination"/>
    <property type="evidence" value="ECO:0007669"/>
    <property type="project" value="TreeGrafter"/>
</dbReference>
<dbReference type="SMART" id="SM00248">
    <property type="entry name" value="ANK"/>
    <property type="match status" value="4"/>
</dbReference>
<dbReference type="PROSITE" id="PS50297">
    <property type="entry name" value="ANK_REP_REGION"/>
    <property type="match status" value="3"/>
</dbReference>
<feature type="region of interest" description="Disordered" evidence="4">
    <location>
        <begin position="1"/>
        <end position="30"/>
    </location>
</feature>
<protein>
    <submittedName>
        <fullName evidence="5">Ankyrin</fullName>
    </submittedName>
</protein>
<keyword evidence="1" id="KW-0677">Repeat</keyword>
<accession>D8LSX6</accession>
<evidence type="ECO:0000256" key="4">
    <source>
        <dbReference type="SAM" id="MobiDB-lite"/>
    </source>
</evidence>
<feature type="repeat" description="ANK" evidence="3">
    <location>
        <begin position="116"/>
        <end position="148"/>
    </location>
</feature>
<evidence type="ECO:0000313" key="5">
    <source>
        <dbReference type="EMBL" id="CBN77903.1"/>
    </source>
</evidence>
<dbReference type="Pfam" id="PF12796">
    <property type="entry name" value="Ank_2"/>
    <property type="match status" value="2"/>
</dbReference>
<dbReference type="PROSITE" id="PS50088">
    <property type="entry name" value="ANK_REPEAT"/>
    <property type="match status" value="4"/>
</dbReference>
<keyword evidence="6" id="KW-1185">Reference proteome</keyword>
<evidence type="ECO:0000256" key="1">
    <source>
        <dbReference type="ARBA" id="ARBA00022737"/>
    </source>
</evidence>
<dbReference type="Gene3D" id="1.25.40.20">
    <property type="entry name" value="Ankyrin repeat-containing domain"/>
    <property type="match status" value="2"/>
</dbReference>
<dbReference type="SUPFAM" id="SSF48403">
    <property type="entry name" value="Ankyrin repeat"/>
    <property type="match status" value="1"/>
</dbReference>
<dbReference type="InterPro" id="IPR036770">
    <property type="entry name" value="Ankyrin_rpt-contain_sf"/>
</dbReference>
<dbReference type="Proteomes" id="UP000002630">
    <property type="component" value="Unassembled WGS sequence"/>
</dbReference>
<dbReference type="PANTHER" id="PTHR24171">
    <property type="entry name" value="ANKYRIN REPEAT DOMAIN-CONTAINING PROTEIN 39-RELATED"/>
    <property type="match status" value="1"/>
</dbReference>
<proteinExistence type="predicted"/>
<dbReference type="InterPro" id="IPR002110">
    <property type="entry name" value="Ankyrin_rpt"/>
</dbReference>